<name>A2CCR8_PROM3</name>
<dbReference type="EMBL" id="CP000554">
    <property type="protein sequence ID" value="ABM79278.1"/>
    <property type="molecule type" value="Genomic_DNA"/>
</dbReference>
<dbReference type="HOGENOM" id="CLU_019558_0_0_3"/>
<dbReference type="BioCyc" id="PMAR59922:G1G80-2234-MONOMER"/>
<dbReference type="Gene3D" id="3.90.650.10">
    <property type="entry name" value="PurM-like C-terminal domain"/>
    <property type="match status" value="1"/>
</dbReference>
<feature type="domain" description="PurM-like C-terminal" evidence="7">
    <location>
        <begin position="529"/>
        <end position="613"/>
    </location>
</feature>
<keyword evidence="4" id="KW-0067">ATP-binding</keyword>
<evidence type="ECO:0000256" key="4">
    <source>
        <dbReference type="ARBA" id="ARBA00022840"/>
    </source>
</evidence>
<evidence type="ECO:0000256" key="2">
    <source>
        <dbReference type="ARBA" id="ARBA00022741"/>
    </source>
</evidence>
<dbReference type="InterPro" id="IPR036676">
    <property type="entry name" value="PurM-like_C_sf"/>
</dbReference>
<keyword evidence="5" id="KW-0711">Selenium</keyword>
<dbReference type="GO" id="GO:0005737">
    <property type="term" value="C:cytoplasm"/>
    <property type="evidence" value="ECO:0007669"/>
    <property type="project" value="TreeGrafter"/>
</dbReference>
<dbReference type="KEGG" id="pmf:P9303_25471"/>
<dbReference type="GO" id="GO:0016260">
    <property type="term" value="P:selenocysteine biosynthetic process"/>
    <property type="evidence" value="ECO:0007669"/>
    <property type="project" value="TreeGrafter"/>
</dbReference>
<keyword evidence="2" id="KW-0547">Nucleotide-binding</keyword>
<dbReference type="PANTHER" id="PTHR10256">
    <property type="entry name" value="SELENIDE, WATER DIKINASE"/>
    <property type="match status" value="1"/>
</dbReference>
<dbReference type="NCBIfam" id="TIGR00476">
    <property type="entry name" value="selD"/>
    <property type="match status" value="1"/>
</dbReference>
<evidence type="ECO:0000256" key="1">
    <source>
        <dbReference type="ARBA" id="ARBA00022679"/>
    </source>
</evidence>
<gene>
    <name evidence="8" type="ordered locus">P9303_25471</name>
</gene>
<dbReference type="GO" id="GO:0004756">
    <property type="term" value="F:selenide, water dikinase activity"/>
    <property type="evidence" value="ECO:0007669"/>
    <property type="project" value="UniProtKB-EC"/>
</dbReference>
<evidence type="ECO:0000313" key="8">
    <source>
        <dbReference type="EMBL" id="ABM79278.1"/>
    </source>
</evidence>
<dbReference type="SUPFAM" id="SSF51905">
    <property type="entry name" value="FAD/NAD(P)-binding domain"/>
    <property type="match status" value="1"/>
</dbReference>
<evidence type="ECO:0000256" key="3">
    <source>
        <dbReference type="ARBA" id="ARBA00022777"/>
    </source>
</evidence>
<dbReference type="Gene3D" id="3.50.50.100">
    <property type="match status" value="2"/>
</dbReference>
<dbReference type="InterPro" id="IPR010918">
    <property type="entry name" value="PurM-like_C_dom"/>
</dbReference>
<dbReference type="SUPFAM" id="SSF56042">
    <property type="entry name" value="PurM C-terminal domain-like"/>
    <property type="match status" value="1"/>
</dbReference>
<dbReference type="InterPro" id="IPR016188">
    <property type="entry name" value="PurM-like_N"/>
</dbReference>
<dbReference type="GO" id="GO:0005524">
    <property type="term" value="F:ATP binding"/>
    <property type="evidence" value="ECO:0007669"/>
    <property type="project" value="UniProtKB-KW"/>
</dbReference>
<dbReference type="Proteomes" id="UP000002274">
    <property type="component" value="Chromosome"/>
</dbReference>
<dbReference type="AlphaFoldDB" id="A2CCR8"/>
<evidence type="ECO:0000313" key="9">
    <source>
        <dbReference type="Proteomes" id="UP000002274"/>
    </source>
</evidence>
<sequence length="730" mass="78462">MTADHLVLAGGGHSHALMLRRWAMRPQLRPAGLITLINRHSTTLYSGMVPGLIAGHYRHSEIAIDLRRLTDRAGVALIIAEITAVEAHHNRLLLAQRPPIHFQRISFDVGAETFNKGPYLERSQAALAMPIKPLEPALAWLEQQDSQVLLNDSTPLTVIGAGLAGVEVALALRHRWPKRPLNLQAHHGQPRPALKQALSKAAIVIVPSGTPLSGPALLCTGSQAPAWLATSGFPVDPLGRVRTTKTLQVINHPHCFAVGDCAVIDKAQRPAAGVWAVQAAKPLAQNLERLSRRQPTRPWQPQQLALQILGGQLSSGRFTAWAFWGNLIIGPHPWLWYWKEAIDRRFMGSFNELPSMSGVLKRQESMACRGCAAKLAEKPLNDALKQAGLGALGQQPEDAALIASTSSGDSLLQSVDGFPALISDPWLNGRLTTLHACSDLWASGAHVISAQAVITLPKVSSELQQELLVQTLKGIQSTLEPQGAKLIGGHTLEARSIPPQPINLGIQLTLSVNGKVASGRVPWSKGKLQSGDVLLLSRPIGSGVIFAAAMAGEAHPEDLDAALAQMTISQHNLLTALRSLEERHTGMQTIHACTDITGFGLLGHLGEMLSASNHQRHRAGLQPLRLLLEAAAIPSLQGALLLLKAGYSSTLAPANRRNWHLLNPSINGEAAPIEIALNDVTPGSEHHQALLELMVDPQTCGPLLLACSTKIASELLRDGPWQRIGQVQPM</sequence>
<dbReference type="EC" id="2.7.9.3" evidence="8"/>
<dbReference type="InterPro" id="IPR030805">
    <property type="entry name" value="Oxidorec-SedlD_fusion"/>
</dbReference>
<dbReference type="Pfam" id="PF00586">
    <property type="entry name" value="AIRS"/>
    <property type="match status" value="1"/>
</dbReference>
<evidence type="ECO:0000259" key="7">
    <source>
        <dbReference type="Pfam" id="PF02769"/>
    </source>
</evidence>
<dbReference type="Gene3D" id="3.30.1330.10">
    <property type="entry name" value="PurM-like, N-terminal domain"/>
    <property type="match status" value="1"/>
</dbReference>
<dbReference type="CDD" id="cd02195">
    <property type="entry name" value="SelD"/>
    <property type="match status" value="1"/>
</dbReference>
<organism evidence="8 9">
    <name type="scientific">Prochlorococcus marinus (strain MIT 9303)</name>
    <dbReference type="NCBI Taxonomy" id="59922"/>
    <lineage>
        <taxon>Bacteria</taxon>
        <taxon>Bacillati</taxon>
        <taxon>Cyanobacteriota</taxon>
        <taxon>Cyanophyceae</taxon>
        <taxon>Synechococcales</taxon>
        <taxon>Prochlorococcaceae</taxon>
        <taxon>Prochlorococcus</taxon>
    </lineage>
</organism>
<dbReference type="Pfam" id="PF02769">
    <property type="entry name" value="AIRS_C"/>
    <property type="match status" value="1"/>
</dbReference>
<dbReference type="SUPFAM" id="SSF55326">
    <property type="entry name" value="PurM N-terminal domain-like"/>
    <property type="match status" value="1"/>
</dbReference>
<evidence type="ECO:0000259" key="6">
    <source>
        <dbReference type="Pfam" id="PF00586"/>
    </source>
</evidence>
<dbReference type="NCBIfam" id="TIGR04369">
    <property type="entry name" value="fusion_not_SelD"/>
    <property type="match status" value="1"/>
</dbReference>
<dbReference type="InterPro" id="IPR036188">
    <property type="entry name" value="FAD/NAD-bd_sf"/>
</dbReference>
<dbReference type="InterPro" id="IPR036921">
    <property type="entry name" value="PurM-like_N_sf"/>
</dbReference>
<keyword evidence="1 8" id="KW-0808">Transferase</keyword>
<dbReference type="InterPro" id="IPR004536">
    <property type="entry name" value="SPS/SelD"/>
</dbReference>
<protein>
    <submittedName>
        <fullName evidence="8">Selenide,water dikinase</fullName>
        <ecNumber evidence="8">2.7.9.3</ecNumber>
    </submittedName>
</protein>
<proteinExistence type="predicted"/>
<dbReference type="PANTHER" id="PTHR10256:SF0">
    <property type="entry name" value="INACTIVE SELENIDE, WATER DIKINASE-LIKE PROTEIN-RELATED"/>
    <property type="match status" value="1"/>
</dbReference>
<feature type="domain" description="PurM-like N-terminal" evidence="6">
    <location>
        <begin position="397"/>
        <end position="498"/>
    </location>
</feature>
<dbReference type="RefSeq" id="WP_011827122.1">
    <property type="nucleotide sequence ID" value="NC_008820.1"/>
</dbReference>
<evidence type="ECO:0000256" key="5">
    <source>
        <dbReference type="ARBA" id="ARBA00023266"/>
    </source>
</evidence>
<keyword evidence="3 8" id="KW-0418">Kinase</keyword>
<dbReference type="STRING" id="59922.P9303_25471"/>
<accession>A2CCR8</accession>
<reference evidence="8 9" key="1">
    <citation type="journal article" date="2007" name="PLoS Genet.">
        <title>Patterns and implications of gene gain and loss in the evolution of Prochlorococcus.</title>
        <authorList>
            <person name="Kettler G.C."/>
            <person name="Martiny A.C."/>
            <person name="Huang K."/>
            <person name="Zucker J."/>
            <person name="Coleman M.L."/>
            <person name="Rodrigue S."/>
            <person name="Chen F."/>
            <person name="Lapidus A."/>
            <person name="Ferriera S."/>
            <person name="Johnson J."/>
            <person name="Steglich C."/>
            <person name="Church G.M."/>
            <person name="Richardson P."/>
            <person name="Chisholm S.W."/>
        </authorList>
    </citation>
    <scope>NUCLEOTIDE SEQUENCE [LARGE SCALE GENOMIC DNA]</scope>
    <source>
        <strain evidence="8 9">MIT 9303</strain>
    </source>
</reference>